<keyword evidence="5" id="KW-1185">Reference proteome</keyword>
<dbReference type="GO" id="GO:0003677">
    <property type="term" value="F:DNA binding"/>
    <property type="evidence" value="ECO:0007669"/>
    <property type="project" value="InterPro"/>
</dbReference>
<gene>
    <name evidence="4" type="ORF">HNQ88_003581</name>
</gene>
<dbReference type="EMBL" id="JAVDQD010000005">
    <property type="protein sequence ID" value="MDR6240505.1"/>
    <property type="molecule type" value="Genomic_DNA"/>
</dbReference>
<dbReference type="Pfam" id="PF00072">
    <property type="entry name" value="Response_reg"/>
    <property type="match status" value="1"/>
</dbReference>
<dbReference type="Pfam" id="PF04397">
    <property type="entry name" value="LytTR"/>
    <property type="match status" value="1"/>
</dbReference>
<dbReference type="PROSITE" id="PS50930">
    <property type="entry name" value="HTH_LYTTR"/>
    <property type="match status" value="1"/>
</dbReference>
<dbReference type="SMART" id="SM00850">
    <property type="entry name" value="LytTR"/>
    <property type="match status" value="1"/>
</dbReference>
<evidence type="ECO:0000259" key="2">
    <source>
        <dbReference type="PROSITE" id="PS50110"/>
    </source>
</evidence>
<dbReference type="RefSeq" id="WP_309940501.1">
    <property type="nucleotide sequence ID" value="NZ_AP025306.1"/>
</dbReference>
<organism evidence="4 5">
    <name type="scientific">Aureibacter tunicatorum</name>
    <dbReference type="NCBI Taxonomy" id="866807"/>
    <lineage>
        <taxon>Bacteria</taxon>
        <taxon>Pseudomonadati</taxon>
        <taxon>Bacteroidota</taxon>
        <taxon>Cytophagia</taxon>
        <taxon>Cytophagales</taxon>
        <taxon>Persicobacteraceae</taxon>
        <taxon>Aureibacter</taxon>
    </lineage>
</organism>
<dbReference type="Proteomes" id="UP001185092">
    <property type="component" value="Unassembled WGS sequence"/>
</dbReference>
<feature type="modified residue" description="4-aspartylphosphate" evidence="1">
    <location>
        <position position="56"/>
    </location>
</feature>
<dbReference type="InterPro" id="IPR007492">
    <property type="entry name" value="LytTR_DNA-bd_dom"/>
</dbReference>
<evidence type="ECO:0000313" key="5">
    <source>
        <dbReference type="Proteomes" id="UP001185092"/>
    </source>
</evidence>
<evidence type="ECO:0000259" key="3">
    <source>
        <dbReference type="PROSITE" id="PS50930"/>
    </source>
</evidence>
<feature type="domain" description="HTH LytTR-type" evidence="3">
    <location>
        <begin position="145"/>
        <end position="250"/>
    </location>
</feature>
<comment type="caution">
    <text evidence="4">The sequence shown here is derived from an EMBL/GenBank/DDBJ whole genome shotgun (WGS) entry which is preliminary data.</text>
</comment>
<dbReference type="Gene3D" id="3.40.50.2300">
    <property type="match status" value="1"/>
</dbReference>
<evidence type="ECO:0000256" key="1">
    <source>
        <dbReference type="PROSITE-ProRule" id="PRU00169"/>
    </source>
</evidence>
<reference evidence="4" key="1">
    <citation type="submission" date="2023-07" db="EMBL/GenBank/DDBJ databases">
        <title>Genomic Encyclopedia of Type Strains, Phase IV (KMG-IV): sequencing the most valuable type-strain genomes for metagenomic binning, comparative biology and taxonomic classification.</title>
        <authorList>
            <person name="Goeker M."/>
        </authorList>
    </citation>
    <scope>NUCLEOTIDE SEQUENCE</scope>
    <source>
        <strain evidence="4">DSM 26174</strain>
    </source>
</reference>
<dbReference type="FunFam" id="3.40.50.2300:FF:000361">
    <property type="entry name" value="Two-component system response regulator"/>
    <property type="match status" value="1"/>
</dbReference>
<dbReference type="SMART" id="SM00448">
    <property type="entry name" value="REC"/>
    <property type="match status" value="1"/>
</dbReference>
<dbReference type="PROSITE" id="PS50110">
    <property type="entry name" value="RESPONSE_REGULATORY"/>
    <property type="match status" value="1"/>
</dbReference>
<name>A0AAE4BU06_9BACT</name>
<dbReference type="AlphaFoldDB" id="A0AAE4BU06"/>
<dbReference type="PANTHER" id="PTHR37299">
    <property type="entry name" value="TRANSCRIPTIONAL REGULATOR-RELATED"/>
    <property type="match status" value="1"/>
</dbReference>
<sequence length="250" mass="28910">MHKIVIIEDEKPAIKNLKRALDKINLNHEILAEISSVESAVDWFKANEQPDLIFLDIQLSDGNSFEIFDEITVSSPVIFITAYDTYAIKAFELNSISYLLKPLSYKALEKAIQKFEDSKPSTTTSQNLSSVIKNIYQPKEYKNRFLVKKGSDFISVKVDDIAYFYSDDLTFLITHKNDKFIINNTLEQLAGDLNPQEFYRVSRKVITNIEAICKVQTHFNYKLYVELKPKTDFDILINKDKAGEFKRWLG</sequence>
<feature type="domain" description="Response regulatory" evidence="2">
    <location>
        <begin position="3"/>
        <end position="116"/>
    </location>
</feature>
<dbReference type="PANTHER" id="PTHR37299:SF1">
    <property type="entry name" value="STAGE 0 SPORULATION PROTEIN A HOMOLOG"/>
    <property type="match status" value="1"/>
</dbReference>
<protein>
    <submittedName>
        <fullName evidence="4">Two-component system LytT family response regulator</fullName>
    </submittedName>
</protein>
<dbReference type="Gene3D" id="2.40.50.1020">
    <property type="entry name" value="LytTr DNA-binding domain"/>
    <property type="match status" value="1"/>
</dbReference>
<dbReference type="GO" id="GO:0000156">
    <property type="term" value="F:phosphorelay response regulator activity"/>
    <property type="evidence" value="ECO:0007669"/>
    <property type="project" value="InterPro"/>
</dbReference>
<dbReference type="InterPro" id="IPR046947">
    <property type="entry name" value="LytR-like"/>
</dbReference>
<proteinExistence type="predicted"/>
<accession>A0AAE4BU06</accession>
<dbReference type="SUPFAM" id="SSF52172">
    <property type="entry name" value="CheY-like"/>
    <property type="match status" value="1"/>
</dbReference>
<dbReference type="InterPro" id="IPR011006">
    <property type="entry name" value="CheY-like_superfamily"/>
</dbReference>
<dbReference type="InterPro" id="IPR001789">
    <property type="entry name" value="Sig_transdc_resp-reg_receiver"/>
</dbReference>
<keyword evidence="1" id="KW-0597">Phosphoprotein</keyword>
<evidence type="ECO:0000313" key="4">
    <source>
        <dbReference type="EMBL" id="MDR6240505.1"/>
    </source>
</evidence>